<dbReference type="EMBL" id="MAYM02001990">
    <property type="protein sequence ID" value="RLN06257.1"/>
    <property type="molecule type" value="Genomic_DNA"/>
</dbReference>
<evidence type="ECO:0000313" key="7">
    <source>
        <dbReference type="Proteomes" id="UP000285883"/>
    </source>
</evidence>
<evidence type="ECO:0000313" key="2">
    <source>
        <dbReference type="EMBL" id="KAG2519932.1"/>
    </source>
</evidence>
<evidence type="ECO:0000313" key="3">
    <source>
        <dbReference type="EMBL" id="KAG2526776.1"/>
    </source>
</evidence>
<evidence type="ECO:0000313" key="4">
    <source>
        <dbReference type="EMBL" id="RLN06257.1"/>
    </source>
</evidence>
<evidence type="ECO:0000313" key="5">
    <source>
        <dbReference type="EMBL" id="RLN79989.1"/>
    </source>
</evidence>
<keyword evidence="6" id="KW-1185">Reference proteome</keyword>
<reference evidence="2" key="3">
    <citation type="submission" date="2020-06" db="EMBL/GenBank/DDBJ databases">
        <authorList>
            <person name="Studholme D.J."/>
        </authorList>
    </citation>
    <scope>NUCLEOTIDE SEQUENCE</scope>
    <source>
        <strain evidence="2">NZFS 2646</strain>
        <strain evidence="3">NZFS 3630</strain>
    </source>
</reference>
<dbReference type="EMBL" id="JPWU03000094">
    <property type="protein sequence ID" value="KAG2526776.1"/>
    <property type="molecule type" value="Genomic_DNA"/>
</dbReference>
<dbReference type="Proteomes" id="UP000285624">
    <property type="component" value="Unassembled WGS sequence"/>
</dbReference>
<reference evidence="2" key="1">
    <citation type="journal article" date="2015" name="Genom Data">
        <title>Genome sequences of six Phytophthora species associated with forests in New Zealand.</title>
        <authorList>
            <person name="Studholme D.J."/>
            <person name="McDougal R.L."/>
            <person name="Sambles C."/>
            <person name="Hansen E."/>
            <person name="Hardy G."/>
            <person name="Grant M."/>
            <person name="Ganley R.J."/>
            <person name="Williams N.M."/>
        </authorList>
    </citation>
    <scope>NUCLEOTIDE SEQUENCE</scope>
    <source>
        <strain evidence="2">NZFS 2646</strain>
        <strain evidence="3">NZFS 3630</strain>
    </source>
</reference>
<accession>A0A421GQG7</accession>
<dbReference type="Proteomes" id="UP000792063">
    <property type="component" value="Unassembled WGS sequence"/>
</dbReference>
<gene>
    <name evidence="4" type="ORF">BBI17_004829</name>
    <name evidence="5" type="ORF">BBO99_00004845</name>
    <name evidence="2" type="ORF">JM16_004659</name>
    <name evidence="3" type="ORF">JM18_004196</name>
</gene>
<feature type="region of interest" description="Disordered" evidence="1">
    <location>
        <begin position="117"/>
        <end position="158"/>
    </location>
</feature>
<organism evidence="5 6">
    <name type="scientific">Phytophthora kernoviae</name>
    <dbReference type="NCBI Taxonomy" id="325452"/>
    <lineage>
        <taxon>Eukaryota</taxon>
        <taxon>Sar</taxon>
        <taxon>Stramenopiles</taxon>
        <taxon>Oomycota</taxon>
        <taxon>Peronosporomycetes</taxon>
        <taxon>Peronosporales</taxon>
        <taxon>Peronosporaceae</taxon>
        <taxon>Phytophthora</taxon>
    </lineage>
</organism>
<dbReference type="Proteomes" id="UP000285883">
    <property type="component" value="Unassembled WGS sequence"/>
</dbReference>
<dbReference type="AlphaFoldDB" id="A0A421GQG7"/>
<feature type="compositionally biased region" description="Basic and acidic residues" evidence="1">
    <location>
        <begin position="285"/>
        <end position="302"/>
    </location>
</feature>
<dbReference type="EMBL" id="JPWV03000257">
    <property type="protein sequence ID" value="KAG2519932.1"/>
    <property type="molecule type" value="Genomic_DNA"/>
</dbReference>
<dbReference type="Pfam" id="PF00612">
    <property type="entry name" value="IQ"/>
    <property type="match status" value="3"/>
</dbReference>
<dbReference type="Gene3D" id="1.20.5.190">
    <property type="match status" value="1"/>
</dbReference>
<comment type="caution">
    <text evidence="5">The sequence shown here is derived from an EMBL/GenBank/DDBJ whole genome shotgun (WGS) entry which is preliminary data.</text>
</comment>
<name>A0A421GQG7_9STRA</name>
<dbReference type="SMART" id="SM00015">
    <property type="entry name" value="IQ"/>
    <property type="match status" value="4"/>
</dbReference>
<dbReference type="STRING" id="325452.A0A421GQG7"/>
<protein>
    <submittedName>
        <fullName evidence="5">Uncharacterized protein</fullName>
    </submittedName>
</protein>
<feature type="region of interest" description="Disordered" evidence="1">
    <location>
        <begin position="274"/>
        <end position="302"/>
    </location>
</feature>
<sequence>MNDEELVPTTPSKIGALRSKARAPVRAGKPSYSYVLPSQIGEVDMARLHEAEVIVLHEESMFGRYARDLQGRVVPENEAQRRIGMVELSGNAYNTPTSLSSSYTAESLENDTIRLADPAHSDVPGKLHAKKRSGMLGPISKPEWRSFERPPPPRRRARGAQLEETLAAERKTNSQLGVLVDQLREETERKAMDIAYFESCSELQVFNGELHMFTSQALRELAVLRRELQEKQYVYESKIINIQKKEEILNTFKSQHQAIKDAAHVKRIETSRQQATKVSSLNQEQQRREDQEQADVRAHAEAEYHEHEQAAPLVQHFCATQIQKTTRGMLARELYAQLKIEYIVASTFIQAAIRGFLVRRRVAKLYWCNAASVQLQRIARGWLARRITYTKRRQKLQANSAKRIQKVVRGRFGRVRMAKIRKLVNWRFEIALAAESVSAVALQELAEECQAMVALPKLLRATTKATENKKPLPVLVLGLVRLLMIFTSDADDEWDIPNTRWQKAACFLRCCVSLARRMLKIANAAAGAARALTSKSGGFAAAGVAVSTPYLRESTLGAALMDAYNGDLEFRAATFECLPRGWKAAVAIFRWVTAFSEIMRLQHLIEPSYTHHDPFLAVQRTLNKREAQHEVTERRDASHNEEALARRFVPGEFIQARGYPYHRPRPLLLVVANDIPRKARIAILEKLHTALPGLFLMITRPPSSKPKSLRANDPTQAFDFKGIRDSLALGHGVILEGDVGLRDVTQRAFLSCFATIKNGLHPSPMCVLLRGTMNNRSDLFGPKEGAEKVEEEYREEVRRRMIDADVKLVLDRTAHLRLELAEKSVTDQMMEMARCGVGGSAPPPALIVVMEAVIILLTPDNIYGGPLQVDNASAATIGEELVVRPKAVQLYRHVIQIGGFRATVTMAELSRGHVQGGYVCGELYGY</sequence>
<reference evidence="6 7" key="2">
    <citation type="submission" date="2018-07" db="EMBL/GenBank/DDBJ databases">
        <title>Genome sequencing of oomycete isolates from Chile give support for New Zealand origin for Phytophthora kernoviae and make available the first Nothophytophthora sp. genome.</title>
        <authorList>
            <person name="Studholme D.J."/>
            <person name="Sanfuentes E."/>
            <person name="Panda P."/>
            <person name="Hill R."/>
            <person name="Sambles C."/>
            <person name="Grant M."/>
            <person name="Williams N.M."/>
            <person name="Mcdougal R.L."/>
        </authorList>
    </citation>
    <scope>NUCLEOTIDE SEQUENCE [LARGE SCALE GENOMIC DNA]</scope>
    <source>
        <strain evidence="4">Chile2</strain>
        <strain evidence="5">Chile4</strain>
    </source>
</reference>
<dbReference type="PROSITE" id="PS50096">
    <property type="entry name" value="IQ"/>
    <property type="match status" value="4"/>
</dbReference>
<dbReference type="InterPro" id="IPR000048">
    <property type="entry name" value="IQ_motif_EF-hand-BS"/>
</dbReference>
<proteinExistence type="predicted"/>
<feature type="region of interest" description="Disordered" evidence="1">
    <location>
        <begin position="1"/>
        <end position="21"/>
    </location>
</feature>
<evidence type="ECO:0000256" key="1">
    <source>
        <dbReference type="SAM" id="MobiDB-lite"/>
    </source>
</evidence>
<evidence type="ECO:0000313" key="6">
    <source>
        <dbReference type="Proteomes" id="UP000285624"/>
    </source>
</evidence>
<dbReference type="EMBL" id="MBDN02000124">
    <property type="protein sequence ID" value="RLN79989.1"/>
    <property type="molecule type" value="Genomic_DNA"/>
</dbReference>
<dbReference type="Proteomes" id="UP000785171">
    <property type="component" value="Unassembled WGS sequence"/>
</dbReference>